<feature type="transmembrane region" description="Helical" evidence="1">
    <location>
        <begin position="63"/>
        <end position="86"/>
    </location>
</feature>
<evidence type="ECO:0000256" key="1">
    <source>
        <dbReference type="SAM" id="Phobius"/>
    </source>
</evidence>
<dbReference type="AlphaFoldDB" id="A0A016TV22"/>
<dbReference type="OrthoDB" id="5877451at2759"/>
<dbReference type="EMBL" id="JARK01001411">
    <property type="protein sequence ID" value="EYC06581.1"/>
    <property type="molecule type" value="Genomic_DNA"/>
</dbReference>
<evidence type="ECO:0008006" key="4">
    <source>
        <dbReference type="Google" id="ProtNLM"/>
    </source>
</evidence>
<name>A0A016TV22_9BILA</name>
<keyword evidence="1" id="KW-0812">Transmembrane</keyword>
<feature type="transmembrane region" description="Helical" evidence="1">
    <location>
        <begin position="183"/>
        <end position="203"/>
    </location>
</feature>
<sequence length="230" mass="26313">MTGLATFAICRISLGFFMTFIYAVFYYLNYASIYSSLAISVLRVAAVLKPIESDQLQLQLSRILVLVVYLLPVLTTWFLIPAQAYFTPISNSASLGIDYEKVYPQWRSSLAMVFVTSITCFLDFSCFAVTITKWRTLSRKMTQSNRRSEKSLLFLGCSICLSLCLNCVLQFFFFYMVYLELSFLIRGFVYDVLVFVPTWVFYLTHPSFKSTSSEDAVSVVSPPKSTKNKY</sequence>
<comment type="caution">
    <text evidence="2">The sequence shown here is derived from an EMBL/GenBank/DDBJ whole genome shotgun (WGS) entry which is preliminary data.</text>
</comment>
<feature type="transmembrane region" description="Helical" evidence="1">
    <location>
        <begin position="152"/>
        <end position="177"/>
    </location>
</feature>
<evidence type="ECO:0000313" key="3">
    <source>
        <dbReference type="Proteomes" id="UP000024635"/>
    </source>
</evidence>
<dbReference type="Proteomes" id="UP000024635">
    <property type="component" value="Unassembled WGS sequence"/>
</dbReference>
<dbReference type="InterPro" id="IPR003839">
    <property type="entry name" value="7TM_GPCR_serpentine_rcpt_Sru"/>
</dbReference>
<dbReference type="Pfam" id="PF10322">
    <property type="entry name" value="7TM_GPCR_Sru"/>
    <property type="match status" value="1"/>
</dbReference>
<proteinExistence type="predicted"/>
<gene>
    <name evidence="2" type="primary">Acey_s0075.g970</name>
    <name evidence="2" type="ORF">Y032_0075g970</name>
</gene>
<dbReference type="PANTHER" id="PTHR46045:SF17">
    <property type="entry name" value="SERPENTINE RECEPTOR, CLASS U"/>
    <property type="match status" value="1"/>
</dbReference>
<dbReference type="PANTHER" id="PTHR46045">
    <property type="entry name" value="SERPENTINE RECEPTOR, CLASS U-RELATED"/>
    <property type="match status" value="1"/>
</dbReference>
<reference evidence="3" key="1">
    <citation type="journal article" date="2015" name="Nat. Genet.">
        <title>The genome and transcriptome of the zoonotic hookworm Ancylostoma ceylanicum identify infection-specific gene families.</title>
        <authorList>
            <person name="Schwarz E.M."/>
            <person name="Hu Y."/>
            <person name="Antoshechkin I."/>
            <person name="Miller M.M."/>
            <person name="Sternberg P.W."/>
            <person name="Aroian R.V."/>
        </authorList>
    </citation>
    <scope>NUCLEOTIDE SEQUENCE</scope>
    <source>
        <strain evidence="3">HY135</strain>
    </source>
</reference>
<protein>
    <recommendedName>
        <fullName evidence="4">Serpentine receptor class gamma</fullName>
    </recommendedName>
</protein>
<organism evidence="2 3">
    <name type="scientific">Ancylostoma ceylanicum</name>
    <dbReference type="NCBI Taxonomy" id="53326"/>
    <lineage>
        <taxon>Eukaryota</taxon>
        <taxon>Metazoa</taxon>
        <taxon>Ecdysozoa</taxon>
        <taxon>Nematoda</taxon>
        <taxon>Chromadorea</taxon>
        <taxon>Rhabditida</taxon>
        <taxon>Rhabditina</taxon>
        <taxon>Rhabditomorpha</taxon>
        <taxon>Strongyloidea</taxon>
        <taxon>Ancylostomatidae</taxon>
        <taxon>Ancylostomatinae</taxon>
        <taxon>Ancylostoma</taxon>
    </lineage>
</organism>
<accession>A0A016TV22</accession>
<keyword evidence="1" id="KW-0472">Membrane</keyword>
<evidence type="ECO:0000313" key="2">
    <source>
        <dbReference type="EMBL" id="EYC06581.1"/>
    </source>
</evidence>
<dbReference type="STRING" id="53326.A0A016TV22"/>
<keyword evidence="1" id="KW-1133">Transmembrane helix</keyword>
<feature type="transmembrane region" description="Helical" evidence="1">
    <location>
        <begin position="106"/>
        <end position="131"/>
    </location>
</feature>
<keyword evidence="3" id="KW-1185">Reference proteome</keyword>
<dbReference type="Gene3D" id="1.20.1070.10">
    <property type="entry name" value="Rhodopsin 7-helix transmembrane proteins"/>
    <property type="match status" value="1"/>
</dbReference>
<dbReference type="SUPFAM" id="SSF81321">
    <property type="entry name" value="Family A G protein-coupled receptor-like"/>
    <property type="match status" value="1"/>
</dbReference>